<organism evidence="3">
    <name type="scientific">uncultured delta proteobacterium</name>
    <dbReference type="NCBI Taxonomy" id="34034"/>
    <lineage>
        <taxon>Bacteria</taxon>
        <taxon>Deltaproteobacteria</taxon>
        <taxon>environmental samples</taxon>
    </lineage>
</organism>
<reference evidence="3" key="1">
    <citation type="submission" date="2016-04" db="EMBL/GenBank/DDBJ databases">
        <authorList>
            <person name="Evans L.H."/>
            <person name="Alamgir A."/>
            <person name="Owens N."/>
            <person name="Weber N.D."/>
            <person name="Virtaneva K."/>
            <person name="Barbian K."/>
            <person name="Babar A."/>
            <person name="Rosenke K."/>
        </authorList>
    </citation>
    <scope>NUCLEOTIDE SEQUENCE</scope>
    <source>
        <strain evidence="3">86</strain>
    </source>
</reference>
<keyword evidence="1" id="KW-0812">Transmembrane</keyword>
<feature type="transmembrane region" description="Helical" evidence="1">
    <location>
        <begin position="40"/>
        <end position="59"/>
    </location>
</feature>
<feature type="transmembrane region" description="Helical" evidence="1">
    <location>
        <begin position="344"/>
        <end position="361"/>
    </location>
</feature>
<feature type="transmembrane region" description="Helical" evidence="1">
    <location>
        <begin position="71"/>
        <end position="91"/>
    </location>
</feature>
<name>A0A212KEV9_9DELT</name>
<dbReference type="PANTHER" id="PTHR43849">
    <property type="entry name" value="BLL3936 PROTEIN"/>
    <property type="match status" value="1"/>
</dbReference>
<proteinExistence type="predicted"/>
<feature type="transmembrane region" description="Helical" evidence="1">
    <location>
        <begin position="127"/>
        <end position="149"/>
    </location>
</feature>
<feature type="domain" description="TRAP C4-dicarboxylate transport system permease DctM subunit" evidence="2">
    <location>
        <begin position="113"/>
        <end position="552"/>
    </location>
</feature>
<dbReference type="NCBIfam" id="TIGR02123">
    <property type="entry name" value="TRAP_fused"/>
    <property type="match status" value="1"/>
</dbReference>
<keyword evidence="1" id="KW-0472">Membrane</keyword>
<sequence length="644" mass="68273">MADSATNRAGLTLDKIIYVLAVLFALFHLYTSLFGAFQTIIQRSIHVGGGIIIFLLLAVSKRKGENKLLSGIDILLAVVTACIVAYLVLYFDDIMHPMFEPRPLDVVLGVIMVGVVFYVTQRLIGWAIPLLSMFAVFYALFGDYFPGIWKHAGVSLNYIMEVLFLSDRGLWGLVTGISATIIAMFMIFGAVLFTTGGGKAFMDLATCITGNSYGGAGKLAAVASGLFGMISGSAAANVATTGAFTIPLMKRLGYAPEFAGGVESSASSGGQIMPPIMGAAAFIMAEILTMSYSKLALAAIIPSVLFYFGVILAIHFESKKMNYRGIPRDEIPPFREVIHYKNSLAVFVPIGVLLFFFFAGYTPVSCAMRALGAAVVLYLGVAPKEFFRRVKVLIDGLAEASKDMLSVIALIACAQVLLAMIGLTGVGVKFTNIIIAVGGSNIFIAGICAMLGTMLLGMGLPTVAAYLVASAVMAPALVKLGVEPIAAHFFIFYYSIFAGITPPVCGTVFIGATIAGANWLKTAWVAMRVSLGAYIVPFMFLVSPALLLVGTTAEIIHCTVTATLGVFAMSAGGMGYLLTRANVIERLILFVGGLLMVEPNIITDTIGGALFAVAIGFQVYKWNREKRTALPPTADDGDTDIAAA</sequence>
<dbReference type="EMBL" id="FLUQ01000006">
    <property type="protein sequence ID" value="SBW10148.1"/>
    <property type="molecule type" value="Genomic_DNA"/>
</dbReference>
<feature type="transmembrane region" description="Helical" evidence="1">
    <location>
        <begin position="555"/>
        <end position="578"/>
    </location>
</feature>
<feature type="transmembrane region" description="Helical" evidence="1">
    <location>
        <begin position="169"/>
        <end position="193"/>
    </location>
</feature>
<feature type="transmembrane region" description="Helical" evidence="1">
    <location>
        <begin position="272"/>
        <end position="289"/>
    </location>
</feature>
<evidence type="ECO:0000313" key="3">
    <source>
        <dbReference type="EMBL" id="SBW10148.1"/>
    </source>
</evidence>
<evidence type="ECO:0000256" key="1">
    <source>
        <dbReference type="SAM" id="Phobius"/>
    </source>
</evidence>
<dbReference type="InterPro" id="IPR010656">
    <property type="entry name" value="DctM"/>
</dbReference>
<feature type="transmembrane region" description="Helical" evidence="1">
    <location>
        <begin position="463"/>
        <end position="482"/>
    </location>
</feature>
<feature type="transmembrane region" description="Helical" evidence="1">
    <location>
        <begin position="494"/>
        <end position="519"/>
    </location>
</feature>
<feature type="transmembrane region" description="Helical" evidence="1">
    <location>
        <begin position="295"/>
        <end position="316"/>
    </location>
</feature>
<feature type="transmembrane region" description="Helical" evidence="1">
    <location>
        <begin position="103"/>
        <end position="120"/>
    </location>
</feature>
<dbReference type="InterPro" id="IPR011853">
    <property type="entry name" value="TRAP_DctM-Dct_fused"/>
</dbReference>
<dbReference type="Pfam" id="PF06808">
    <property type="entry name" value="DctM"/>
    <property type="match status" value="1"/>
</dbReference>
<feature type="transmembrane region" description="Helical" evidence="1">
    <location>
        <begin position="531"/>
        <end position="549"/>
    </location>
</feature>
<dbReference type="AlphaFoldDB" id="A0A212KEV9"/>
<feature type="transmembrane region" description="Helical" evidence="1">
    <location>
        <begin position="404"/>
        <end position="427"/>
    </location>
</feature>
<protein>
    <submittedName>
        <fullName evidence="3">Putative bacteriochlorophyll 4-vinyl reductase</fullName>
    </submittedName>
</protein>
<feature type="transmembrane region" description="Helical" evidence="1">
    <location>
        <begin position="587"/>
        <end position="620"/>
    </location>
</feature>
<dbReference type="PANTHER" id="PTHR43849:SF2">
    <property type="entry name" value="BLL3936 PROTEIN"/>
    <property type="match status" value="1"/>
</dbReference>
<feature type="transmembrane region" description="Helical" evidence="1">
    <location>
        <begin position="433"/>
        <end position="456"/>
    </location>
</feature>
<accession>A0A212KEV9</accession>
<feature type="transmembrane region" description="Helical" evidence="1">
    <location>
        <begin position="16"/>
        <end position="34"/>
    </location>
</feature>
<evidence type="ECO:0000259" key="2">
    <source>
        <dbReference type="Pfam" id="PF06808"/>
    </source>
</evidence>
<gene>
    <name evidence="3" type="ORF">KL86DPRO_60050</name>
</gene>
<keyword evidence="1" id="KW-1133">Transmembrane helix</keyword>